<reference evidence="1 2" key="2">
    <citation type="submission" date="2018-11" db="EMBL/GenBank/DDBJ databases">
        <authorList>
            <consortium name="Pathogen Informatics"/>
        </authorList>
    </citation>
    <scope>NUCLEOTIDE SEQUENCE [LARGE SCALE GENOMIC DNA]</scope>
</reference>
<name>A0A183TYV7_TOXCA</name>
<reference evidence="3" key="1">
    <citation type="submission" date="2016-06" db="UniProtKB">
        <authorList>
            <consortium name="WormBaseParasite"/>
        </authorList>
    </citation>
    <scope>IDENTIFICATION</scope>
</reference>
<evidence type="ECO:0000313" key="1">
    <source>
        <dbReference type="EMBL" id="VDM26144.1"/>
    </source>
</evidence>
<proteinExistence type="predicted"/>
<keyword evidence="2" id="KW-1185">Reference proteome</keyword>
<protein>
    <submittedName>
        <fullName evidence="1 3">Uncharacterized protein</fullName>
    </submittedName>
</protein>
<accession>A0A183TYV7</accession>
<dbReference type="EMBL" id="UYWY01001058">
    <property type="protein sequence ID" value="VDM26144.1"/>
    <property type="molecule type" value="Genomic_DNA"/>
</dbReference>
<gene>
    <name evidence="1" type="ORF">TCNE_LOCUS1427</name>
</gene>
<evidence type="ECO:0000313" key="3">
    <source>
        <dbReference type="WBParaSite" id="TCNE_0000142601-mRNA-1"/>
    </source>
</evidence>
<dbReference type="WBParaSite" id="TCNE_0000142601-mRNA-1">
    <property type="protein sequence ID" value="TCNE_0000142601-mRNA-1"/>
    <property type="gene ID" value="TCNE_0000142601"/>
</dbReference>
<organism evidence="2 3">
    <name type="scientific">Toxocara canis</name>
    <name type="common">Canine roundworm</name>
    <dbReference type="NCBI Taxonomy" id="6265"/>
    <lineage>
        <taxon>Eukaryota</taxon>
        <taxon>Metazoa</taxon>
        <taxon>Ecdysozoa</taxon>
        <taxon>Nematoda</taxon>
        <taxon>Chromadorea</taxon>
        <taxon>Rhabditida</taxon>
        <taxon>Spirurina</taxon>
        <taxon>Ascaridomorpha</taxon>
        <taxon>Ascaridoidea</taxon>
        <taxon>Toxocaridae</taxon>
        <taxon>Toxocara</taxon>
    </lineage>
</organism>
<sequence>MVGEEERLLPVTGLQHKVYFEDTYSPTKCGIRHVQLEDLIGIYGMQSKKEIDANQNIIISENNWSAN</sequence>
<dbReference type="Proteomes" id="UP000050794">
    <property type="component" value="Unassembled WGS sequence"/>
</dbReference>
<dbReference type="AlphaFoldDB" id="A0A183TYV7"/>
<evidence type="ECO:0000313" key="2">
    <source>
        <dbReference type="Proteomes" id="UP000050794"/>
    </source>
</evidence>